<keyword evidence="3" id="KW-1185">Reference proteome</keyword>
<gene>
    <name evidence="2" type="ORF">SPIL2461_LOCUS10312</name>
</gene>
<reference evidence="2" key="1">
    <citation type="submission" date="2021-02" db="EMBL/GenBank/DDBJ databases">
        <authorList>
            <person name="Dougan E. K."/>
            <person name="Rhodes N."/>
            <person name="Thang M."/>
            <person name="Chan C."/>
        </authorList>
    </citation>
    <scope>NUCLEOTIDE SEQUENCE</scope>
</reference>
<organism evidence="2 3">
    <name type="scientific">Symbiodinium pilosum</name>
    <name type="common">Dinoflagellate</name>
    <dbReference type="NCBI Taxonomy" id="2952"/>
    <lineage>
        <taxon>Eukaryota</taxon>
        <taxon>Sar</taxon>
        <taxon>Alveolata</taxon>
        <taxon>Dinophyceae</taxon>
        <taxon>Suessiales</taxon>
        <taxon>Symbiodiniaceae</taxon>
        <taxon>Symbiodinium</taxon>
    </lineage>
</organism>
<evidence type="ECO:0000313" key="3">
    <source>
        <dbReference type="Proteomes" id="UP000649617"/>
    </source>
</evidence>
<dbReference type="AlphaFoldDB" id="A0A812R3H1"/>
<accession>A0A812R3H1</accession>
<feature type="compositionally biased region" description="Low complexity" evidence="1">
    <location>
        <begin position="267"/>
        <end position="278"/>
    </location>
</feature>
<protein>
    <submittedName>
        <fullName evidence="2">Uncharacterized protein</fullName>
    </submittedName>
</protein>
<feature type="region of interest" description="Disordered" evidence="1">
    <location>
        <begin position="162"/>
        <end position="183"/>
    </location>
</feature>
<sequence length="548" mass="60860">DECPEPEAPRRMSTQRNLATWKRLVQTIFLMLATARQQMVLDYVVKRDEDTNSQPSSSTAPVRSKKGKGEPINQGLGKPLPRSKGKLKGNVVDMSGLRLSLAAPGGEPEVGKGRPSWWDSIFTTKIASKDDLLRPSTHTEVQDSIEKVSECQFGEDCRDLGDQHGRGDDRCRDGRAPEGQDRNVRKKGAGVFLHGSYLEDTSSPQLRSLKRSILQGGWLLKAVMILLTTATQTPPSSMSSVGLDAPHEHFLWSSEAQEWMSTDESKASPSSRTPTPATRTKDKDMIHEVQDGMIHCYLYSVSDALLSWSTDHFGRTAPLTKDHKRVVAASFNKVDVAEVYSPPRVTKRARLLGLRPGWALDLSTGWDFSKRAHRRAALSLLSKTRPAVLILSPPCCVFSPLRNLTNHKRDFTEVQSEEAQGRQHLDFAVALANLQIENGRGFLFEHPLGAKSWRTASLRRLATNQAVFTVQLDMCAFGLQGTQGLHKKPTLLLTNVEELASTLARRCNQQHEHQPIEGGTLSRASAQYTDAFVDAILKGIRKHLFFEA</sequence>
<dbReference type="Proteomes" id="UP000649617">
    <property type="component" value="Unassembled WGS sequence"/>
</dbReference>
<dbReference type="EMBL" id="CAJNIZ010018987">
    <property type="protein sequence ID" value="CAE7419175.1"/>
    <property type="molecule type" value="Genomic_DNA"/>
</dbReference>
<feature type="region of interest" description="Disordered" evidence="1">
    <location>
        <begin position="48"/>
        <end position="88"/>
    </location>
</feature>
<proteinExistence type="predicted"/>
<evidence type="ECO:0000256" key="1">
    <source>
        <dbReference type="SAM" id="MobiDB-lite"/>
    </source>
</evidence>
<comment type="caution">
    <text evidence="2">The sequence shown here is derived from an EMBL/GenBank/DDBJ whole genome shotgun (WGS) entry which is preliminary data.</text>
</comment>
<name>A0A812R3H1_SYMPI</name>
<evidence type="ECO:0000313" key="2">
    <source>
        <dbReference type="EMBL" id="CAE7419175.1"/>
    </source>
</evidence>
<feature type="non-terminal residue" evidence="2">
    <location>
        <position position="548"/>
    </location>
</feature>
<feature type="region of interest" description="Disordered" evidence="1">
    <location>
        <begin position="261"/>
        <end position="281"/>
    </location>
</feature>
<feature type="compositionally biased region" description="Polar residues" evidence="1">
    <location>
        <begin position="52"/>
        <end position="61"/>
    </location>
</feature>
<feature type="non-terminal residue" evidence="2">
    <location>
        <position position="1"/>
    </location>
</feature>
<dbReference type="OrthoDB" id="487878at2759"/>